<evidence type="ECO:0000313" key="2">
    <source>
        <dbReference type="Proteomes" id="UP000824782"/>
    </source>
</evidence>
<evidence type="ECO:0000313" key="1">
    <source>
        <dbReference type="EMBL" id="KAG8535637.1"/>
    </source>
</evidence>
<dbReference type="Proteomes" id="UP000824782">
    <property type="component" value="Unassembled WGS sequence"/>
</dbReference>
<keyword evidence="2" id="KW-1185">Reference proteome</keyword>
<gene>
    <name evidence="1" type="ORF">GDO81_028111</name>
</gene>
<organism evidence="1 2">
    <name type="scientific">Engystomops pustulosus</name>
    <name type="common">Tungara frog</name>
    <name type="synonym">Physalaemus pustulosus</name>
    <dbReference type="NCBI Taxonomy" id="76066"/>
    <lineage>
        <taxon>Eukaryota</taxon>
        <taxon>Metazoa</taxon>
        <taxon>Chordata</taxon>
        <taxon>Craniata</taxon>
        <taxon>Vertebrata</taxon>
        <taxon>Euteleostomi</taxon>
        <taxon>Amphibia</taxon>
        <taxon>Batrachia</taxon>
        <taxon>Anura</taxon>
        <taxon>Neobatrachia</taxon>
        <taxon>Hyloidea</taxon>
        <taxon>Leptodactylidae</taxon>
        <taxon>Leiuperinae</taxon>
        <taxon>Engystomops</taxon>
    </lineage>
</organism>
<sequence length="114" mass="12571">MVPEAGGRGRQPSAVPVLSTAAPMQVNIFKKKKKSLYTKPGLKFDKTSETGRSRPVIRRIRIQRSHFGNLAIKNNHLGNVSDGTRCNGESATSRFLRSLSANRRPLSDQITSHS</sequence>
<comment type="caution">
    <text evidence="1">The sequence shown here is derived from an EMBL/GenBank/DDBJ whole genome shotgun (WGS) entry which is preliminary data.</text>
</comment>
<name>A0AAV6YKA7_ENGPU</name>
<protein>
    <submittedName>
        <fullName evidence="1">Uncharacterized protein</fullName>
    </submittedName>
</protein>
<reference evidence="1" key="1">
    <citation type="thesis" date="2020" institute="ProQuest LLC" country="789 East Eisenhower Parkway, Ann Arbor, MI, USA">
        <title>Comparative Genomics and Chromosome Evolution.</title>
        <authorList>
            <person name="Mudd A.B."/>
        </authorList>
    </citation>
    <scope>NUCLEOTIDE SEQUENCE</scope>
    <source>
        <strain evidence="1">237g6f4</strain>
        <tissue evidence="1">Blood</tissue>
    </source>
</reference>
<proteinExistence type="predicted"/>
<accession>A0AAV6YKA7</accession>
<dbReference type="AlphaFoldDB" id="A0AAV6YKA7"/>
<dbReference type="EMBL" id="WNYA01061553">
    <property type="protein sequence ID" value="KAG8535637.1"/>
    <property type="molecule type" value="Genomic_DNA"/>
</dbReference>